<comment type="caution">
    <text evidence="4">The sequence shown here is derived from an EMBL/GenBank/DDBJ whole genome shotgun (WGS) entry which is preliminary data.</text>
</comment>
<dbReference type="SUPFAM" id="SSF141066">
    <property type="entry name" value="ICP-like"/>
    <property type="match status" value="1"/>
</dbReference>
<dbReference type="Pfam" id="PF09394">
    <property type="entry name" value="Inhibitor_I42"/>
    <property type="match status" value="1"/>
</dbReference>
<dbReference type="InterPro" id="IPR018990">
    <property type="entry name" value="Prot_inh_I42_chagasin"/>
</dbReference>
<keyword evidence="2" id="KW-0789">Thiol protease inhibitor</keyword>
<reference evidence="4 5" key="1">
    <citation type="submission" date="2022-01" db="EMBL/GenBank/DDBJ databases">
        <title>Whole genome-based taxonomy of the Shewanellaceae.</title>
        <authorList>
            <person name="Martin-Rodriguez A.J."/>
        </authorList>
    </citation>
    <scope>NUCLEOTIDE SEQUENCE [LARGE SCALE GENOMIC DNA]</scope>
    <source>
        <strain evidence="4 5">DSM 17177</strain>
    </source>
</reference>
<evidence type="ECO:0000256" key="2">
    <source>
        <dbReference type="ARBA" id="ARBA00022704"/>
    </source>
</evidence>
<evidence type="ECO:0000313" key="5">
    <source>
        <dbReference type="Proteomes" id="UP001203423"/>
    </source>
</evidence>
<dbReference type="PANTHER" id="PTHR36530:SF1">
    <property type="entry name" value="AMOEBIASIN-1"/>
    <property type="match status" value="1"/>
</dbReference>
<dbReference type="RefSeq" id="WP_248941237.1">
    <property type="nucleotide sequence ID" value="NZ_JAKIKS010000065.1"/>
</dbReference>
<dbReference type="InterPro" id="IPR052781">
    <property type="entry name" value="Cys_protease_inhibitor_I42"/>
</dbReference>
<sequence>MSIINKENLYLTVGEPISLLLPGNLSTGYSWYLRVKPDELLLFSAVYATNPHLPGMVGVPGKVEFDFLANATGIDMDLEFVYMRAWETDPVQIMKYKVTINPNKNNM</sequence>
<evidence type="ECO:0000313" key="4">
    <source>
        <dbReference type="EMBL" id="MCL1125903.1"/>
    </source>
</evidence>
<dbReference type="GO" id="GO:0030414">
    <property type="term" value="F:peptidase inhibitor activity"/>
    <property type="evidence" value="ECO:0007669"/>
    <property type="project" value="UniProtKB-KW"/>
</dbReference>
<feature type="domain" description="Proteinase inhibitor I42 chagasin" evidence="3">
    <location>
        <begin position="11"/>
        <end position="100"/>
    </location>
</feature>
<organism evidence="4 5">
    <name type="scientific">Shewanella surugensis</name>
    <dbReference type="NCBI Taxonomy" id="212020"/>
    <lineage>
        <taxon>Bacteria</taxon>
        <taxon>Pseudomonadati</taxon>
        <taxon>Pseudomonadota</taxon>
        <taxon>Gammaproteobacteria</taxon>
        <taxon>Alteromonadales</taxon>
        <taxon>Shewanellaceae</taxon>
        <taxon>Shewanella</taxon>
    </lineage>
</organism>
<keyword evidence="1 4" id="KW-0646">Protease inhibitor</keyword>
<keyword evidence="5" id="KW-1185">Reference proteome</keyword>
<protein>
    <submittedName>
        <fullName evidence="4">Protease inhibitor I42 family protein</fullName>
    </submittedName>
</protein>
<dbReference type="Proteomes" id="UP001203423">
    <property type="component" value="Unassembled WGS sequence"/>
</dbReference>
<dbReference type="PANTHER" id="PTHR36530">
    <property type="entry name" value="INHIBITOR OF CYSTEINE PEPTIDASE"/>
    <property type="match status" value="1"/>
</dbReference>
<gene>
    <name evidence="4" type="ORF">L2764_15845</name>
</gene>
<name>A0ABT0LDX3_9GAMM</name>
<accession>A0ABT0LDX3</accession>
<evidence type="ECO:0000256" key="1">
    <source>
        <dbReference type="ARBA" id="ARBA00022690"/>
    </source>
</evidence>
<proteinExistence type="predicted"/>
<dbReference type="Gene3D" id="2.60.40.2020">
    <property type="match status" value="1"/>
</dbReference>
<dbReference type="InterPro" id="IPR036331">
    <property type="entry name" value="Chagasin-like_sf"/>
</dbReference>
<dbReference type="EMBL" id="JAKIKS010000065">
    <property type="protein sequence ID" value="MCL1125903.1"/>
    <property type="molecule type" value="Genomic_DNA"/>
</dbReference>
<evidence type="ECO:0000259" key="3">
    <source>
        <dbReference type="Pfam" id="PF09394"/>
    </source>
</evidence>